<keyword evidence="2" id="KW-1185">Reference proteome</keyword>
<protein>
    <submittedName>
        <fullName evidence="1">Uncharacterized protein</fullName>
    </submittedName>
</protein>
<organism evidence="1 2">
    <name type="scientific">Cinara cedri</name>
    <dbReference type="NCBI Taxonomy" id="506608"/>
    <lineage>
        <taxon>Eukaryota</taxon>
        <taxon>Metazoa</taxon>
        <taxon>Ecdysozoa</taxon>
        <taxon>Arthropoda</taxon>
        <taxon>Hexapoda</taxon>
        <taxon>Insecta</taxon>
        <taxon>Pterygota</taxon>
        <taxon>Neoptera</taxon>
        <taxon>Paraneoptera</taxon>
        <taxon>Hemiptera</taxon>
        <taxon>Sternorrhyncha</taxon>
        <taxon>Aphidomorpha</taxon>
        <taxon>Aphidoidea</taxon>
        <taxon>Aphididae</taxon>
        <taxon>Lachninae</taxon>
        <taxon>Cinara</taxon>
    </lineage>
</organism>
<evidence type="ECO:0000313" key="2">
    <source>
        <dbReference type="Proteomes" id="UP000325440"/>
    </source>
</evidence>
<name>A0A5E4NLG7_9HEMI</name>
<sequence length="126" mass="14770">MNVTSYSQLRNAVNGRDIWLSQQGENDFGLMIMIRTEQISDERYTMYKIQDKTDCLQSILKELDRQENPKKWGIIDKEEDTNCECGKIQTSEYLLIYNCPIKCELSDLKSANNKTIEIAKYWSQTI</sequence>
<dbReference type="Proteomes" id="UP000325440">
    <property type="component" value="Unassembled WGS sequence"/>
</dbReference>
<gene>
    <name evidence="1" type="ORF">CINCED_3A017558</name>
</gene>
<evidence type="ECO:0000313" key="1">
    <source>
        <dbReference type="EMBL" id="VVC45652.1"/>
    </source>
</evidence>
<accession>A0A5E4NLG7</accession>
<proteinExistence type="predicted"/>
<reference evidence="1 2" key="1">
    <citation type="submission" date="2019-08" db="EMBL/GenBank/DDBJ databases">
        <authorList>
            <person name="Alioto T."/>
            <person name="Alioto T."/>
            <person name="Gomez Garrido J."/>
        </authorList>
    </citation>
    <scope>NUCLEOTIDE SEQUENCE [LARGE SCALE GENOMIC DNA]</scope>
</reference>
<dbReference type="AlphaFoldDB" id="A0A5E4NLG7"/>
<dbReference type="EMBL" id="CABPRJ010002408">
    <property type="protein sequence ID" value="VVC45652.1"/>
    <property type="molecule type" value="Genomic_DNA"/>
</dbReference>